<dbReference type="PANTHER" id="PTHR12001:SF69">
    <property type="entry name" value="ALL TRANS-POLYPRENYL-DIPHOSPHATE SYNTHASE PDSS1"/>
    <property type="match status" value="1"/>
</dbReference>
<sequence length="328" mass="36849">MELHPIWNDYPQLQPELTQTLELMEKSIQLKNEPVKKALLEMIGAGGKLLRPAYQLLFSQFGPEKDRQKAIALAAAIEMLHTATLIHDDIVDDASLRRNLPTIRAEFDNNTAVYAGDYLFVTCFKLMSDYTGSLRSLQKNAVSMEKILSGELGQMEDHYNLAITVDEYLANISGKTAELFALSCSAGAFESGTSQLFAKNVSDIGHNIGMAFQIVDDILDYTQPRAEIGKPVLKDVRQGIYTLPLIYALQTEVKQLTPLLEKKELMTEDDTQKVYQLVNELDGVNKAQQLANRYTKKALKRIDNLPNNPENTKIILQQLTQTLLTRTN</sequence>
<evidence type="ECO:0000313" key="10">
    <source>
        <dbReference type="Proteomes" id="UP000886607"/>
    </source>
</evidence>
<dbReference type="EMBL" id="BKBO01000002">
    <property type="protein sequence ID" value="GEQ48358.1"/>
    <property type="molecule type" value="Genomic_DNA"/>
</dbReference>
<dbReference type="GO" id="GO:0008299">
    <property type="term" value="P:isoprenoid biosynthetic process"/>
    <property type="evidence" value="ECO:0007669"/>
    <property type="project" value="InterPro"/>
</dbReference>
<name>A0AAN4UA53_9ENTE</name>
<proteinExistence type="inferred from homology"/>
<dbReference type="CDD" id="cd00685">
    <property type="entry name" value="Trans_IPPS_HT"/>
    <property type="match status" value="1"/>
</dbReference>
<dbReference type="GeneID" id="69986306"/>
<comment type="cofactor">
    <cofactor evidence="1">
        <name>Mg(2+)</name>
        <dbReference type="ChEBI" id="CHEBI:18420"/>
    </cofactor>
</comment>
<dbReference type="SUPFAM" id="SSF48576">
    <property type="entry name" value="Terpenoid synthases"/>
    <property type="match status" value="1"/>
</dbReference>
<accession>A0AAN4UA53</accession>
<dbReference type="PANTHER" id="PTHR12001">
    <property type="entry name" value="GERANYLGERANYL PYROPHOSPHATE SYNTHASE"/>
    <property type="match status" value="1"/>
</dbReference>
<keyword evidence="3 6" id="KW-0808">Transferase</keyword>
<dbReference type="Pfam" id="PF00348">
    <property type="entry name" value="polyprenyl_synt"/>
    <property type="match status" value="1"/>
</dbReference>
<dbReference type="InterPro" id="IPR008949">
    <property type="entry name" value="Isoprenoid_synthase_dom_sf"/>
</dbReference>
<comment type="similarity">
    <text evidence="2 6">Belongs to the FPP/GGPP synthase family.</text>
</comment>
<evidence type="ECO:0000313" key="7">
    <source>
        <dbReference type="EMBL" id="GEQ48358.1"/>
    </source>
</evidence>
<dbReference type="GO" id="GO:0046872">
    <property type="term" value="F:metal ion binding"/>
    <property type="evidence" value="ECO:0007669"/>
    <property type="project" value="UniProtKB-KW"/>
</dbReference>
<dbReference type="GO" id="GO:0004659">
    <property type="term" value="F:prenyltransferase activity"/>
    <property type="evidence" value="ECO:0007669"/>
    <property type="project" value="InterPro"/>
</dbReference>
<reference evidence="8" key="1">
    <citation type="submission" date="2019-08" db="EMBL/GenBank/DDBJ databases">
        <authorList>
            <person name="Ishikawa M."/>
            <person name="Suzuki T."/>
            <person name="Matsutani M."/>
        </authorList>
    </citation>
    <scope>NUCLEOTIDE SEQUENCE</scope>
    <source>
        <strain evidence="8">7C1</strain>
        <strain evidence="7">8C4</strain>
    </source>
</reference>
<dbReference type="Proteomes" id="UP000886607">
    <property type="component" value="Unassembled WGS sequence"/>
</dbReference>
<reference evidence="8" key="2">
    <citation type="journal article" date="2020" name="Int. Dairy J.">
        <title>Lactic acid bacterial diversity in Brie cheese focusing on salt concentration and pH of isolation medium and characterisation of halophilic and alkaliphilic lactic acid bacterial isolates.</title>
        <authorList>
            <person name="Unno R."/>
            <person name="Matsutani M."/>
            <person name="Suzuki T."/>
            <person name="Kodama K."/>
            <person name="Matsushita H."/>
            <person name="Yamasato K."/>
            <person name="Koizumi Y."/>
            <person name="Ishikawa M."/>
        </authorList>
    </citation>
    <scope>NUCLEOTIDE SEQUENCE</scope>
    <source>
        <strain evidence="8">7C1</strain>
        <strain evidence="7">8C4</strain>
    </source>
</reference>
<keyword evidence="10" id="KW-1185">Reference proteome</keyword>
<evidence type="ECO:0000313" key="9">
    <source>
        <dbReference type="Proteomes" id="UP000886597"/>
    </source>
</evidence>
<keyword evidence="5" id="KW-0460">Magnesium</keyword>
<keyword evidence="4" id="KW-0479">Metal-binding</keyword>
<evidence type="ECO:0000256" key="5">
    <source>
        <dbReference type="ARBA" id="ARBA00022842"/>
    </source>
</evidence>
<dbReference type="PROSITE" id="PS00444">
    <property type="entry name" value="POLYPRENYL_SYNTHASE_2"/>
    <property type="match status" value="1"/>
</dbReference>
<dbReference type="Proteomes" id="UP000886597">
    <property type="component" value="Unassembled WGS sequence"/>
</dbReference>
<dbReference type="AlphaFoldDB" id="A0AAN4UA53"/>
<dbReference type="EMBL" id="BKBQ01000002">
    <property type="protein sequence ID" value="GEQ53305.1"/>
    <property type="molecule type" value="Genomic_DNA"/>
</dbReference>
<comment type="caution">
    <text evidence="8">The sequence shown here is derived from an EMBL/GenBank/DDBJ whole genome shotgun (WGS) entry which is preliminary data.</text>
</comment>
<dbReference type="InterPro" id="IPR033749">
    <property type="entry name" value="Polyprenyl_synt_CS"/>
</dbReference>
<dbReference type="InterPro" id="IPR000092">
    <property type="entry name" value="Polyprenyl_synt"/>
</dbReference>
<evidence type="ECO:0000313" key="8">
    <source>
        <dbReference type="EMBL" id="GEQ53305.1"/>
    </source>
</evidence>
<evidence type="ECO:0000256" key="2">
    <source>
        <dbReference type="ARBA" id="ARBA00006706"/>
    </source>
</evidence>
<dbReference type="Gene3D" id="1.10.600.10">
    <property type="entry name" value="Farnesyl Diphosphate Synthase"/>
    <property type="match status" value="1"/>
</dbReference>
<dbReference type="SFLD" id="SFLDS00005">
    <property type="entry name" value="Isoprenoid_Synthase_Type_I"/>
    <property type="match status" value="1"/>
</dbReference>
<evidence type="ECO:0000256" key="3">
    <source>
        <dbReference type="ARBA" id="ARBA00022679"/>
    </source>
</evidence>
<organism evidence="8 9">
    <name type="scientific">Tetragenococcus koreensis</name>
    <dbReference type="NCBI Taxonomy" id="290335"/>
    <lineage>
        <taxon>Bacteria</taxon>
        <taxon>Bacillati</taxon>
        <taxon>Bacillota</taxon>
        <taxon>Bacilli</taxon>
        <taxon>Lactobacillales</taxon>
        <taxon>Enterococcaceae</taxon>
        <taxon>Tetragenococcus</taxon>
    </lineage>
</organism>
<dbReference type="RefSeq" id="WP_124006737.1">
    <property type="nucleotide sequence ID" value="NZ_BJYN01000002.1"/>
</dbReference>
<gene>
    <name evidence="7" type="ORF">TK11N_02100</name>
    <name evidence="8" type="ORF">TK2N_01490</name>
</gene>
<dbReference type="KEGG" id="tkr:C7K43_10155"/>
<evidence type="ECO:0000256" key="6">
    <source>
        <dbReference type="RuleBase" id="RU004466"/>
    </source>
</evidence>
<evidence type="ECO:0000256" key="1">
    <source>
        <dbReference type="ARBA" id="ARBA00001946"/>
    </source>
</evidence>
<evidence type="ECO:0000256" key="4">
    <source>
        <dbReference type="ARBA" id="ARBA00022723"/>
    </source>
</evidence>
<protein>
    <submittedName>
        <fullName evidence="8">Geranylgeranyl pyrophosphate synthase</fullName>
    </submittedName>
</protein>